<sequence length="880" mass="98337">MVPNSGATRPQTPSDDSGLASQQVSVANSEATLMATPIVEDSDETQMLAGISYDQPQLGMLSVSFLDATHHSTHHPPPLSSSLALQTDLMSAADYHRKLVVSTAERNEAALSQESQGQRVSELEREVRLRDERLTDTLQQVTTAQDNLLRVVSETEEAKTEVESLRQQLLAAQETLTAMQQGDREAREQLREARDSIQAQKQTLESLQTQCQLRVQMLDSQILQLQEELQAAQRNCAGAVHEKEAMHQENKRLARLQVALEGMLRRVEAETGDRQRELEAQLRQREDEVRELEAVRAEVVCAQREAQEGLTAERDELRQRLGDVEHQLALLRPHPLKIRPRGYENLVSKLQRELLQQQECPDLLRITSLFSETHSPAKVSPGTEALQQTRAQLRSRETGDGDGRAQTATSQRVIQVRLRCWLVERRRVCSNSAAHRLSPFSPVLAQVRLPILAAGKEWFEVYSEEDSRSVPSPLPVGTHCQPTVQKQLLTLCHRFCKQLPPLSVEQLTAAVNSLSQVVGALSERLSAVSDLLTQLISGDREALARDTDSLRDTIASLQTQLQQQSEGVSVQTQKVFEENEQLRIELRDAEHRLRHQSEINAQQRASVEAESSRGAQLEREKLAAVSQLETEVKGLQRLLKSVTSDLEEAQSRLAEYQEAEGSLERSTHTISSLHQELRASKEKEAELDKALHELTQSQSEMGQRRGSTHMQHQATLASLQDCRHGIQEALEVERATKDEMVGRLSEVQGQLEESQEARGADAAERRQRLEECERELERGRRAGEAQGGERCRAGQGGALQSAVGETSGGWWWASLQSRGQGEGATETVRQSPAGEVARPRSRESCSTRAAARLINSTSPPIQSMYLVSVLRERVELERRL</sequence>
<comment type="caution">
    <text evidence="3">The sequence shown here is derived from an EMBL/GenBank/DDBJ whole genome shotgun (WGS) entry which is preliminary data.</text>
</comment>
<keyword evidence="4" id="KW-1185">Reference proteome</keyword>
<feature type="compositionally biased region" description="Basic and acidic residues" evidence="2">
    <location>
        <begin position="776"/>
        <end position="792"/>
    </location>
</feature>
<proteinExistence type="predicted"/>
<dbReference type="EMBL" id="CASHTH010001871">
    <property type="protein sequence ID" value="CAI8021151.1"/>
    <property type="molecule type" value="Genomic_DNA"/>
</dbReference>
<dbReference type="Proteomes" id="UP001174909">
    <property type="component" value="Unassembled WGS sequence"/>
</dbReference>
<feature type="coiled-coil region" evidence="1">
    <location>
        <begin position="148"/>
        <end position="327"/>
    </location>
</feature>
<organism evidence="3 4">
    <name type="scientific">Geodia barretti</name>
    <name type="common">Barrett's horny sponge</name>
    <dbReference type="NCBI Taxonomy" id="519541"/>
    <lineage>
        <taxon>Eukaryota</taxon>
        <taxon>Metazoa</taxon>
        <taxon>Porifera</taxon>
        <taxon>Demospongiae</taxon>
        <taxon>Heteroscleromorpha</taxon>
        <taxon>Tetractinellida</taxon>
        <taxon>Astrophorina</taxon>
        <taxon>Geodiidae</taxon>
        <taxon>Geodia</taxon>
    </lineage>
</organism>
<feature type="region of interest" description="Disordered" evidence="2">
    <location>
        <begin position="1"/>
        <end position="22"/>
    </location>
</feature>
<evidence type="ECO:0000313" key="3">
    <source>
        <dbReference type="EMBL" id="CAI8021151.1"/>
    </source>
</evidence>
<protein>
    <submittedName>
        <fullName evidence="3">Uncharacterized protein</fullName>
    </submittedName>
</protein>
<evidence type="ECO:0000256" key="2">
    <source>
        <dbReference type="SAM" id="MobiDB-lite"/>
    </source>
</evidence>
<feature type="compositionally biased region" description="Basic and acidic residues" evidence="2">
    <location>
        <begin position="755"/>
        <end position="765"/>
    </location>
</feature>
<dbReference type="AlphaFoldDB" id="A0AA35S2S9"/>
<feature type="region of interest" description="Disordered" evidence="2">
    <location>
        <begin position="820"/>
        <end position="847"/>
    </location>
</feature>
<feature type="region of interest" description="Disordered" evidence="2">
    <location>
        <begin position="746"/>
        <end position="765"/>
    </location>
</feature>
<accession>A0AA35S2S9</accession>
<evidence type="ECO:0000256" key="1">
    <source>
        <dbReference type="SAM" id="Coils"/>
    </source>
</evidence>
<keyword evidence="1" id="KW-0175">Coiled coil</keyword>
<feature type="region of interest" description="Disordered" evidence="2">
    <location>
        <begin position="776"/>
        <end position="802"/>
    </location>
</feature>
<gene>
    <name evidence="3" type="ORF">GBAR_LOCUS12579</name>
</gene>
<evidence type="ECO:0000313" key="4">
    <source>
        <dbReference type="Proteomes" id="UP001174909"/>
    </source>
</evidence>
<reference evidence="3" key="1">
    <citation type="submission" date="2023-03" db="EMBL/GenBank/DDBJ databases">
        <authorList>
            <person name="Steffen K."/>
            <person name="Cardenas P."/>
        </authorList>
    </citation>
    <scope>NUCLEOTIDE SEQUENCE</scope>
</reference>
<feature type="coiled-coil region" evidence="1">
    <location>
        <begin position="540"/>
        <end position="599"/>
    </location>
</feature>
<feature type="coiled-coil region" evidence="1">
    <location>
        <begin position="625"/>
        <end position="700"/>
    </location>
</feature>
<name>A0AA35S2S9_GEOBA</name>